<comment type="similarity">
    <text evidence="1">Belongs to the UPF0161 family.</text>
</comment>
<organism evidence="2 3">
    <name type="scientific">Dongia rigui</name>
    <dbReference type="NCBI Taxonomy" id="940149"/>
    <lineage>
        <taxon>Bacteria</taxon>
        <taxon>Pseudomonadati</taxon>
        <taxon>Pseudomonadota</taxon>
        <taxon>Alphaproteobacteria</taxon>
        <taxon>Rhodospirillales</taxon>
        <taxon>Dongiaceae</taxon>
        <taxon>Dongia</taxon>
    </lineage>
</organism>
<dbReference type="PANTHER" id="PTHR33383">
    <property type="entry name" value="MEMBRANE PROTEIN INSERTION EFFICIENCY FACTOR-RELATED"/>
    <property type="match status" value="1"/>
</dbReference>
<dbReference type="EMBL" id="JAXCLX010000001">
    <property type="protein sequence ID" value="MDY0870877.1"/>
    <property type="molecule type" value="Genomic_DNA"/>
</dbReference>
<name>A0ABU5DV71_9PROT</name>
<evidence type="ECO:0000313" key="2">
    <source>
        <dbReference type="EMBL" id="MDY0870877.1"/>
    </source>
</evidence>
<dbReference type="HAMAP" id="MF_00386">
    <property type="entry name" value="UPF0161_YidD"/>
    <property type="match status" value="1"/>
</dbReference>
<dbReference type="PANTHER" id="PTHR33383:SF1">
    <property type="entry name" value="MEMBRANE PROTEIN INSERTION EFFICIENCY FACTOR-RELATED"/>
    <property type="match status" value="1"/>
</dbReference>
<reference evidence="2 3" key="1">
    <citation type="journal article" date="2013" name="Antonie Van Leeuwenhoek">
        <title>Dongia rigui sp. nov., isolated from freshwater of a large wetland in Korea.</title>
        <authorList>
            <person name="Baik K.S."/>
            <person name="Hwang Y.M."/>
            <person name="Choi J.S."/>
            <person name="Kwon J."/>
            <person name="Seong C.N."/>
        </authorList>
    </citation>
    <scope>NUCLEOTIDE SEQUENCE [LARGE SCALE GENOMIC DNA]</scope>
    <source>
        <strain evidence="2 3">04SU4-P</strain>
    </source>
</reference>
<comment type="caution">
    <text evidence="2">The sequence shown here is derived from an EMBL/GenBank/DDBJ whole genome shotgun (WGS) entry which is preliminary data.</text>
</comment>
<keyword evidence="1" id="KW-0472">Membrane</keyword>
<dbReference type="Proteomes" id="UP001271769">
    <property type="component" value="Unassembled WGS sequence"/>
</dbReference>
<protein>
    <recommendedName>
        <fullName evidence="1">Putative membrane protein insertion efficiency factor</fullName>
    </recommendedName>
</protein>
<evidence type="ECO:0000313" key="3">
    <source>
        <dbReference type="Proteomes" id="UP001271769"/>
    </source>
</evidence>
<sequence length="92" mass="10492">MFSLQKLTRKLGILPIRFYQLTLSSFFGFHCRYQPTCSAYGIEAIERHGLIKGLALTFRRLMRCHPWGGSGYDPVPHEHDHGCSHPAASTHH</sequence>
<keyword evidence="3" id="KW-1185">Reference proteome</keyword>
<evidence type="ECO:0000256" key="1">
    <source>
        <dbReference type="HAMAP-Rule" id="MF_00386"/>
    </source>
</evidence>
<comment type="function">
    <text evidence="1">Could be involved in insertion of integral membrane proteins into the membrane.</text>
</comment>
<dbReference type="RefSeq" id="WP_320499244.1">
    <property type="nucleotide sequence ID" value="NZ_JAXCLX010000001.1"/>
</dbReference>
<dbReference type="SMART" id="SM01234">
    <property type="entry name" value="Haemolytic"/>
    <property type="match status" value="1"/>
</dbReference>
<gene>
    <name evidence="2" type="primary">yidD</name>
    <name evidence="2" type="ORF">SMD31_03045</name>
</gene>
<proteinExistence type="inferred from homology"/>
<dbReference type="Pfam" id="PF01809">
    <property type="entry name" value="YidD"/>
    <property type="match status" value="1"/>
</dbReference>
<dbReference type="NCBIfam" id="TIGR00278">
    <property type="entry name" value="membrane protein insertion efficiency factor YidD"/>
    <property type="match status" value="1"/>
</dbReference>
<keyword evidence="1" id="KW-1003">Cell membrane</keyword>
<comment type="subcellular location">
    <subcellularLocation>
        <location evidence="1">Cell membrane</location>
        <topology evidence="1">Peripheral membrane protein</topology>
        <orientation evidence="1">Cytoplasmic side</orientation>
    </subcellularLocation>
</comment>
<dbReference type="InterPro" id="IPR002696">
    <property type="entry name" value="Membr_insert_effic_factor_YidD"/>
</dbReference>
<accession>A0ABU5DV71</accession>